<dbReference type="GO" id="GO:0070008">
    <property type="term" value="F:serine-type exopeptidase activity"/>
    <property type="evidence" value="ECO:0007669"/>
    <property type="project" value="InterPro"/>
</dbReference>
<dbReference type="GO" id="GO:0008239">
    <property type="term" value="F:dipeptidyl-peptidase activity"/>
    <property type="evidence" value="ECO:0007669"/>
    <property type="project" value="TreeGrafter"/>
</dbReference>
<dbReference type="PANTHER" id="PTHR11010:SF78">
    <property type="entry name" value="LYSOSOMAL PRO-X CARBOXYPEPTIDASE"/>
    <property type="match status" value="1"/>
</dbReference>
<dbReference type="AlphaFoldDB" id="A0AAV7F9V3"/>
<dbReference type="Proteomes" id="UP000825729">
    <property type="component" value="Unassembled WGS sequence"/>
</dbReference>
<evidence type="ECO:0000256" key="2">
    <source>
        <dbReference type="ARBA" id="ARBA00022670"/>
    </source>
</evidence>
<evidence type="ECO:0000256" key="1">
    <source>
        <dbReference type="ARBA" id="ARBA00011079"/>
    </source>
</evidence>
<accession>A0AAV7F9V3</accession>
<dbReference type="FunFam" id="1.20.120.980:FF:000006">
    <property type="entry name" value="Serine carboxypeptidase S28 family protein"/>
    <property type="match status" value="1"/>
</dbReference>
<name>A0AAV7F9V3_ARIFI</name>
<dbReference type="SUPFAM" id="SSF53474">
    <property type="entry name" value="alpha/beta-Hydrolases"/>
    <property type="match status" value="1"/>
</dbReference>
<comment type="caution">
    <text evidence="7">The sequence shown here is derived from an EMBL/GenBank/DDBJ whole genome shotgun (WGS) entry which is preliminary data.</text>
</comment>
<dbReference type="GO" id="GO:0006508">
    <property type="term" value="P:proteolysis"/>
    <property type="evidence" value="ECO:0007669"/>
    <property type="project" value="UniProtKB-KW"/>
</dbReference>
<reference evidence="7 8" key="1">
    <citation type="submission" date="2021-07" db="EMBL/GenBank/DDBJ databases">
        <title>The Aristolochia fimbriata genome: insights into angiosperm evolution, floral development and chemical biosynthesis.</title>
        <authorList>
            <person name="Jiao Y."/>
        </authorList>
    </citation>
    <scope>NUCLEOTIDE SEQUENCE [LARGE SCALE GENOMIC DNA]</scope>
    <source>
        <strain evidence="7">IBCAS-2021</strain>
        <tissue evidence="7">Leaf</tissue>
    </source>
</reference>
<dbReference type="InterPro" id="IPR008758">
    <property type="entry name" value="Peptidase_S28"/>
</dbReference>
<sequence length="508" mass="57106">MVRIYKFLCCCLLLQWLLLLTFLSEPISAKHLPYPRLGVLKRGLKDPQFLASQSDFDTFNYTQTLDHFNYKPESFSTFQQRYVINSRYWGGPNTSSPILVYTGDEGGLEDDVAAAGFMTDNAHRFKALLVYIEHRYYGTSVPFGSREEAYRNASTLGYFSSEQALADYAELITYLKKKISADNCPVIVIGGSYGGMLAAWFRLKYPHIAMGALASSAPILYFDDLTPPNGYHFVVTEDFKEASESCYSTVRESWFEIDRIASQSDGLAALTQKFKSCNPLNRSTELKDYLESLYCVSAQYDAPPDYPVNELCKAIDGAPQGSGVLDRILAGVVAVNRERNCYDMGDRGFDTTVTNGWDWQTCSELAIPMGRGSNDTMFQASPFDLNEYMESCHKEYGVYPRPHWVTTEFGGHNIRRVLEKFATNIIFSNGLRDPYSSGGVLQNISDSIVAVYTTEGSHCLDILASSSKDPDWLTKQRDTEVKMIEGWIAEYKADLVTGKEKTKPPLQI</sequence>
<feature type="chain" id="PRO_5043361426" description="Lysosomal Pro-X carboxypeptidase" evidence="6">
    <location>
        <begin position="30"/>
        <end position="508"/>
    </location>
</feature>
<evidence type="ECO:0000313" key="8">
    <source>
        <dbReference type="Proteomes" id="UP000825729"/>
    </source>
</evidence>
<gene>
    <name evidence="7" type="ORF">H6P81_001330</name>
</gene>
<evidence type="ECO:0000256" key="4">
    <source>
        <dbReference type="ARBA" id="ARBA00022801"/>
    </source>
</evidence>
<evidence type="ECO:0000256" key="6">
    <source>
        <dbReference type="SAM" id="SignalP"/>
    </source>
</evidence>
<evidence type="ECO:0000313" key="7">
    <source>
        <dbReference type="EMBL" id="KAG9456822.1"/>
    </source>
</evidence>
<evidence type="ECO:0000256" key="3">
    <source>
        <dbReference type="ARBA" id="ARBA00022729"/>
    </source>
</evidence>
<organism evidence="7 8">
    <name type="scientific">Aristolochia fimbriata</name>
    <name type="common">White veined hardy Dutchman's pipe vine</name>
    <dbReference type="NCBI Taxonomy" id="158543"/>
    <lineage>
        <taxon>Eukaryota</taxon>
        <taxon>Viridiplantae</taxon>
        <taxon>Streptophyta</taxon>
        <taxon>Embryophyta</taxon>
        <taxon>Tracheophyta</taxon>
        <taxon>Spermatophyta</taxon>
        <taxon>Magnoliopsida</taxon>
        <taxon>Magnoliidae</taxon>
        <taxon>Piperales</taxon>
        <taxon>Aristolochiaceae</taxon>
        <taxon>Aristolochia</taxon>
    </lineage>
</organism>
<evidence type="ECO:0008006" key="9">
    <source>
        <dbReference type="Google" id="ProtNLM"/>
    </source>
</evidence>
<dbReference type="InterPro" id="IPR029058">
    <property type="entry name" value="AB_hydrolase_fold"/>
</dbReference>
<keyword evidence="8" id="KW-1185">Reference proteome</keyword>
<dbReference type="InterPro" id="IPR042269">
    <property type="entry name" value="Ser_carbopepase_S28_SKS"/>
</dbReference>
<dbReference type="EMBL" id="JAINDJ010000002">
    <property type="protein sequence ID" value="KAG9456822.1"/>
    <property type="molecule type" value="Genomic_DNA"/>
</dbReference>
<keyword evidence="5" id="KW-0325">Glycoprotein</keyword>
<feature type="signal peptide" evidence="6">
    <location>
        <begin position="1"/>
        <end position="29"/>
    </location>
</feature>
<proteinExistence type="inferred from homology"/>
<keyword evidence="4" id="KW-0378">Hydrolase</keyword>
<protein>
    <recommendedName>
        <fullName evidence="9">Lysosomal Pro-X carboxypeptidase</fullName>
    </recommendedName>
</protein>
<dbReference type="Pfam" id="PF05577">
    <property type="entry name" value="Peptidase_S28"/>
    <property type="match status" value="1"/>
</dbReference>
<dbReference type="Gene3D" id="3.40.50.1820">
    <property type="entry name" value="alpha/beta hydrolase"/>
    <property type="match status" value="1"/>
</dbReference>
<dbReference type="PANTHER" id="PTHR11010">
    <property type="entry name" value="PROTEASE S28 PRO-X CARBOXYPEPTIDASE-RELATED"/>
    <property type="match status" value="1"/>
</dbReference>
<evidence type="ECO:0000256" key="5">
    <source>
        <dbReference type="ARBA" id="ARBA00023180"/>
    </source>
</evidence>
<comment type="similarity">
    <text evidence="1">Belongs to the peptidase S28 family.</text>
</comment>
<dbReference type="Gene3D" id="1.20.120.980">
    <property type="entry name" value="Serine carboxypeptidase S28, SKS domain"/>
    <property type="match status" value="1"/>
</dbReference>
<keyword evidence="2" id="KW-0645">Protease</keyword>
<keyword evidence="3 6" id="KW-0732">Signal</keyword>